<organism evidence="1 2">
    <name type="scientific">Argiope bruennichi</name>
    <name type="common">Wasp spider</name>
    <name type="synonym">Aranea bruennichi</name>
    <dbReference type="NCBI Taxonomy" id="94029"/>
    <lineage>
        <taxon>Eukaryota</taxon>
        <taxon>Metazoa</taxon>
        <taxon>Ecdysozoa</taxon>
        <taxon>Arthropoda</taxon>
        <taxon>Chelicerata</taxon>
        <taxon>Arachnida</taxon>
        <taxon>Araneae</taxon>
        <taxon>Araneomorphae</taxon>
        <taxon>Entelegynae</taxon>
        <taxon>Araneoidea</taxon>
        <taxon>Araneidae</taxon>
        <taxon>Argiope</taxon>
    </lineage>
</organism>
<evidence type="ECO:0000313" key="2">
    <source>
        <dbReference type="Proteomes" id="UP000807504"/>
    </source>
</evidence>
<evidence type="ECO:0000313" key="1">
    <source>
        <dbReference type="EMBL" id="KAF8783356.1"/>
    </source>
</evidence>
<accession>A0A8T0EYB6</accession>
<gene>
    <name evidence="1" type="ORF">HNY73_013527</name>
</gene>
<reference evidence="1" key="1">
    <citation type="journal article" date="2020" name="bioRxiv">
        <title>Chromosome-level reference genome of the European wasp spider Argiope bruennichi: a resource for studies on range expansion and evolutionary adaptation.</title>
        <authorList>
            <person name="Sheffer M.M."/>
            <person name="Hoppe A."/>
            <person name="Krehenwinkel H."/>
            <person name="Uhl G."/>
            <person name="Kuss A.W."/>
            <person name="Jensen L."/>
            <person name="Jensen C."/>
            <person name="Gillespie R.G."/>
            <person name="Hoff K.J."/>
            <person name="Prost S."/>
        </authorList>
    </citation>
    <scope>NUCLEOTIDE SEQUENCE</scope>
</reference>
<sequence length="202" mass="23933">MASDFAFFIDLLCHMSNLNVKMQEKNQFIDDIWAHLKTFKLNLFAAQLAKNDLSDFLRLNSIPSVNEEKLKNYEDGLKKMHFEFERRFQDFSAIQTKLDLFAMPFNVNCEAVKNRPLFSTHSPTKLRNRPGYYKWHRKKRKEKKMDGCTKQKWESSENIYRLDRSKRMWLPQGKPAINTRFGKSDEGANLKICPTAAQDYDY</sequence>
<comment type="caution">
    <text evidence="1">The sequence shown here is derived from an EMBL/GenBank/DDBJ whole genome shotgun (WGS) entry which is preliminary data.</text>
</comment>
<dbReference type="EMBL" id="JABXBU010001863">
    <property type="protein sequence ID" value="KAF8783356.1"/>
    <property type="molecule type" value="Genomic_DNA"/>
</dbReference>
<name>A0A8T0EYB6_ARGBR</name>
<proteinExistence type="predicted"/>
<dbReference type="PANTHER" id="PTHR45913:SF9">
    <property type="entry name" value="GENERAL TRANSCRIPTION FACTOR II-I REPEAT DOMAIN-CONTAINING PROTEIN 2-LIKE-RELATED"/>
    <property type="match status" value="1"/>
</dbReference>
<keyword evidence="2" id="KW-1185">Reference proteome</keyword>
<protein>
    <submittedName>
        <fullName evidence="1">General transcription factor II-I repeat like protein</fullName>
    </submittedName>
</protein>
<dbReference type="Proteomes" id="UP000807504">
    <property type="component" value="Unassembled WGS sequence"/>
</dbReference>
<dbReference type="AlphaFoldDB" id="A0A8T0EYB6"/>
<dbReference type="PANTHER" id="PTHR45913">
    <property type="entry name" value="EPM2A-INTERACTING PROTEIN 1"/>
    <property type="match status" value="1"/>
</dbReference>
<reference evidence="1" key="2">
    <citation type="submission" date="2020-06" db="EMBL/GenBank/DDBJ databases">
        <authorList>
            <person name="Sheffer M."/>
        </authorList>
    </citation>
    <scope>NUCLEOTIDE SEQUENCE</scope>
</reference>